<dbReference type="SMART" id="SM00849">
    <property type="entry name" value="Lactamase_B"/>
    <property type="match status" value="1"/>
</dbReference>
<dbReference type="InterPro" id="IPR001279">
    <property type="entry name" value="Metallo-B-lactamas"/>
</dbReference>
<dbReference type="InterPro" id="IPR036866">
    <property type="entry name" value="RibonucZ/Hydroxyglut_hydro"/>
</dbReference>
<dbReference type="InterPro" id="IPR050855">
    <property type="entry name" value="NDM-1-like"/>
</dbReference>
<dbReference type="PANTHER" id="PTHR42951">
    <property type="entry name" value="METALLO-BETA-LACTAMASE DOMAIN-CONTAINING"/>
    <property type="match status" value="1"/>
</dbReference>
<evidence type="ECO:0000313" key="6">
    <source>
        <dbReference type="EMBL" id="MBP1936900.1"/>
    </source>
</evidence>
<dbReference type="PANTHER" id="PTHR42951:SF9">
    <property type="entry name" value="METAL-DEPENDENT HYDROLASE"/>
    <property type="match status" value="1"/>
</dbReference>
<dbReference type="CDD" id="cd07721">
    <property type="entry name" value="yflN-like_MBL-fold"/>
    <property type="match status" value="1"/>
</dbReference>
<feature type="domain" description="Metallo-beta-lactamase" evidence="5">
    <location>
        <begin position="20"/>
        <end position="212"/>
    </location>
</feature>
<evidence type="ECO:0000259" key="5">
    <source>
        <dbReference type="SMART" id="SM00849"/>
    </source>
</evidence>
<dbReference type="RefSeq" id="WP_209848327.1">
    <property type="nucleotide sequence ID" value="NZ_CBCRVE010000017.1"/>
</dbReference>
<name>A0ABS4H2Z0_9BACL</name>
<dbReference type="SUPFAM" id="SSF56281">
    <property type="entry name" value="Metallo-hydrolase/oxidoreductase"/>
    <property type="match status" value="1"/>
</dbReference>
<sequence>MKMTQVEQVHQLAFLPRLFPVNVYFVEENDELTLIDAGMPFSLKGILQAAKHIGKPITRIVITHAHEDHLGALDGLKQAIPNAKVFISKRDAKLLAGDTGLEPSEPQTPIKGGVPKNMTTRPDILLEDGDRIESLVAIQTAGHTPGHMAFLDTRSGVLIAGDAVQTRGGLAVSGDMRPLFPFPAIATWNCEEALASAKRIVTLSPSWLAVGHGKMIENPVPHLRAAIKRFETKLTRRNQE</sequence>
<gene>
    <name evidence="6" type="ORF">J2Z20_001782</name>
</gene>
<dbReference type="Gene3D" id="3.60.15.10">
    <property type="entry name" value="Ribonuclease Z/Hydroxyacylglutathione hydrolase-like"/>
    <property type="match status" value="1"/>
</dbReference>
<organism evidence="6 7">
    <name type="scientific">Paenibacillus sediminis</name>
    <dbReference type="NCBI Taxonomy" id="664909"/>
    <lineage>
        <taxon>Bacteria</taxon>
        <taxon>Bacillati</taxon>
        <taxon>Bacillota</taxon>
        <taxon>Bacilli</taxon>
        <taxon>Bacillales</taxon>
        <taxon>Paenibacillaceae</taxon>
        <taxon>Paenibacillus</taxon>
    </lineage>
</organism>
<comment type="caution">
    <text evidence="6">The sequence shown here is derived from an EMBL/GenBank/DDBJ whole genome shotgun (WGS) entry which is preliminary data.</text>
</comment>
<evidence type="ECO:0000256" key="3">
    <source>
        <dbReference type="ARBA" id="ARBA00048505"/>
    </source>
</evidence>
<feature type="region of interest" description="Disordered" evidence="4">
    <location>
        <begin position="97"/>
        <end position="119"/>
    </location>
</feature>
<protein>
    <submittedName>
        <fullName evidence="6">Glyoxylase-like metal-dependent hydrolase (Beta-lactamase superfamily II)</fullName>
    </submittedName>
</protein>
<keyword evidence="7" id="KW-1185">Reference proteome</keyword>
<evidence type="ECO:0000256" key="1">
    <source>
        <dbReference type="ARBA" id="ARBA00034221"/>
    </source>
</evidence>
<reference evidence="6 7" key="1">
    <citation type="submission" date="2021-03" db="EMBL/GenBank/DDBJ databases">
        <title>Genomic Encyclopedia of Type Strains, Phase IV (KMG-IV): sequencing the most valuable type-strain genomes for metagenomic binning, comparative biology and taxonomic classification.</title>
        <authorList>
            <person name="Goeker M."/>
        </authorList>
    </citation>
    <scope>NUCLEOTIDE SEQUENCE [LARGE SCALE GENOMIC DNA]</scope>
    <source>
        <strain evidence="6 7">DSM 23491</strain>
    </source>
</reference>
<evidence type="ECO:0000256" key="2">
    <source>
        <dbReference type="ARBA" id="ARBA00034301"/>
    </source>
</evidence>
<dbReference type="Pfam" id="PF00753">
    <property type="entry name" value="Lactamase_B"/>
    <property type="match status" value="1"/>
</dbReference>
<accession>A0ABS4H2Z0</accession>
<dbReference type="Proteomes" id="UP001519273">
    <property type="component" value="Unassembled WGS sequence"/>
</dbReference>
<comment type="catalytic activity">
    <reaction evidence="1">
        <text>3',5'-cyclic CMP + H2O = CMP + H(+)</text>
        <dbReference type="Rhea" id="RHEA:72675"/>
        <dbReference type="ChEBI" id="CHEBI:15377"/>
        <dbReference type="ChEBI" id="CHEBI:15378"/>
        <dbReference type="ChEBI" id="CHEBI:58003"/>
        <dbReference type="ChEBI" id="CHEBI:60377"/>
    </reaction>
    <physiologicalReaction direction="left-to-right" evidence="1">
        <dbReference type="Rhea" id="RHEA:72676"/>
    </physiologicalReaction>
</comment>
<proteinExistence type="predicted"/>
<dbReference type="EMBL" id="JAGGKP010000003">
    <property type="protein sequence ID" value="MBP1936900.1"/>
    <property type="molecule type" value="Genomic_DNA"/>
</dbReference>
<evidence type="ECO:0000256" key="4">
    <source>
        <dbReference type="SAM" id="MobiDB-lite"/>
    </source>
</evidence>
<comment type="catalytic activity">
    <reaction evidence="3">
        <text>3',5'-cyclic UMP + H2O = UMP + H(+)</text>
        <dbReference type="Rhea" id="RHEA:70575"/>
        <dbReference type="ChEBI" id="CHEBI:15377"/>
        <dbReference type="ChEBI" id="CHEBI:15378"/>
        <dbReference type="ChEBI" id="CHEBI:57865"/>
        <dbReference type="ChEBI" id="CHEBI:184387"/>
    </reaction>
    <physiologicalReaction direction="left-to-right" evidence="3">
        <dbReference type="Rhea" id="RHEA:70576"/>
    </physiologicalReaction>
</comment>
<evidence type="ECO:0000313" key="7">
    <source>
        <dbReference type="Proteomes" id="UP001519273"/>
    </source>
</evidence>
<comment type="function">
    <text evidence="2">Counteracts the endogenous Pycsar antiviral defense system. Phosphodiesterase that enables metal-dependent hydrolysis of host cyclic nucleotide Pycsar defense signals such as cCMP and cUMP.</text>
</comment>